<gene>
    <name evidence="4" type="ORF">AB0763_02620</name>
</gene>
<evidence type="ECO:0000256" key="1">
    <source>
        <dbReference type="ARBA" id="ARBA00023125"/>
    </source>
</evidence>
<dbReference type="PRINTS" id="PR00455">
    <property type="entry name" value="HTHTETR"/>
</dbReference>
<dbReference type="PANTHER" id="PTHR30055">
    <property type="entry name" value="HTH-TYPE TRANSCRIPTIONAL REGULATOR RUTR"/>
    <property type="match status" value="1"/>
</dbReference>
<dbReference type="SUPFAM" id="SSF46689">
    <property type="entry name" value="Homeodomain-like"/>
    <property type="match status" value="1"/>
</dbReference>
<feature type="domain" description="HTH tetR-type" evidence="3">
    <location>
        <begin position="15"/>
        <end position="75"/>
    </location>
</feature>
<dbReference type="KEGG" id="vih:AB0763_02620"/>
<dbReference type="Gene3D" id="1.10.357.10">
    <property type="entry name" value="Tetracycline Repressor, domain 2"/>
    <property type="match status" value="1"/>
</dbReference>
<sequence>MAEPPRRAGRPQQPTQARETLIHQARALFVSKPYAQVSLRMVAKNAGVNSALIHYYFTDKAGLFEAVIRETIAPMLSNIERLLAQQSPDSFYQLMEIYYQEMGKVPDFPRLIFQTLYGANHETPRQLLDGIFGDITSLIERLFAHIADNHLLQPDIDSRLARISYLSLMVFPFLAPPAFYQMHHIELSEDFLKRLYQHNLHVIRHGFLQTESKCQE</sequence>
<dbReference type="EMBL" id="CP162601">
    <property type="protein sequence ID" value="XDK25558.1"/>
    <property type="molecule type" value="Genomic_DNA"/>
</dbReference>
<dbReference type="GO" id="GO:0003700">
    <property type="term" value="F:DNA-binding transcription factor activity"/>
    <property type="evidence" value="ECO:0007669"/>
    <property type="project" value="TreeGrafter"/>
</dbReference>
<evidence type="ECO:0000313" key="4">
    <source>
        <dbReference type="EMBL" id="XDK25558.1"/>
    </source>
</evidence>
<evidence type="ECO:0000259" key="3">
    <source>
        <dbReference type="PROSITE" id="PS50977"/>
    </source>
</evidence>
<dbReference type="AlphaFoldDB" id="A0AB39HEP5"/>
<dbReference type="RefSeq" id="WP_306101000.1">
    <property type="nucleotide sequence ID" value="NZ_CP162601.1"/>
</dbReference>
<name>A0AB39HEP5_9VIBR</name>
<dbReference type="Pfam" id="PF00440">
    <property type="entry name" value="TetR_N"/>
    <property type="match status" value="1"/>
</dbReference>
<dbReference type="PANTHER" id="PTHR30055:SF233">
    <property type="entry name" value="REGULATORY PROTEIN TETR"/>
    <property type="match status" value="1"/>
</dbReference>
<evidence type="ECO:0000256" key="2">
    <source>
        <dbReference type="PROSITE-ProRule" id="PRU00335"/>
    </source>
</evidence>
<keyword evidence="1 2" id="KW-0238">DNA-binding</keyword>
<reference evidence="4" key="1">
    <citation type="submission" date="2024-07" db="EMBL/GenBank/DDBJ databases">
        <title>Genome Analysis of a Potential Novel Vibrio Species Secreting pH- and Thermo-stable Alginate Lyase and its Application in Producing Alginate Oligosaccharides.</title>
        <authorList>
            <person name="Huang H."/>
            <person name="Bao K."/>
        </authorList>
    </citation>
    <scope>NUCLEOTIDE SEQUENCE</scope>
    <source>
        <strain evidence="4">HB236076</strain>
    </source>
</reference>
<dbReference type="GO" id="GO:0000976">
    <property type="term" value="F:transcription cis-regulatory region binding"/>
    <property type="evidence" value="ECO:0007669"/>
    <property type="project" value="TreeGrafter"/>
</dbReference>
<proteinExistence type="predicted"/>
<feature type="DNA-binding region" description="H-T-H motif" evidence="2">
    <location>
        <begin position="38"/>
        <end position="57"/>
    </location>
</feature>
<dbReference type="InterPro" id="IPR050109">
    <property type="entry name" value="HTH-type_TetR-like_transc_reg"/>
</dbReference>
<organism evidence="4">
    <name type="scientific">Vibrio sp. HB236076</name>
    <dbReference type="NCBI Taxonomy" id="3232307"/>
    <lineage>
        <taxon>Bacteria</taxon>
        <taxon>Pseudomonadati</taxon>
        <taxon>Pseudomonadota</taxon>
        <taxon>Gammaproteobacteria</taxon>
        <taxon>Vibrionales</taxon>
        <taxon>Vibrionaceae</taxon>
        <taxon>Vibrio</taxon>
    </lineage>
</organism>
<dbReference type="PROSITE" id="PS50977">
    <property type="entry name" value="HTH_TETR_2"/>
    <property type="match status" value="1"/>
</dbReference>
<dbReference type="InterPro" id="IPR009057">
    <property type="entry name" value="Homeodomain-like_sf"/>
</dbReference>
<protein>
    <submittedName>
        <fullName evidence="4">TetR/AcrR family transcriptional regulator</fullName>
    </submittedName>
</protein>
<dbReference type="InterPro" id="IPR001647">
    <property type="entry name" value="HTH_TetR"/>
</dbReference>
<accession>A0AB39HEP5</accession>